<evidence type="ECO:0000313" key="3">
    <source>
        <dbReference type="Proteomes" id="UP001187343"/>
    </source>
</evidence>
<name>A0AA88TKF9_9TELE</name>
<accession>A0AA88TKF9</accession>
<reference evidence="2" key="1">
    <citation type="submission" date="2023-08" db="EMBL/GenBank/DDBJ databases">
        <title>Chromosome-level Genome Assembly of mud carp (Cirrhinus molitorella).</title>
        <authorList>
            <person name="Liu H."/>
        </authorList>
    </citation>
    <scope>NUCLEOTIDE SEQUENCE</scope>
    <source>
        <strain evidence="2">Prfri</strain>
        <tissue evidence="2">Muscle</tissue>
    </source>
</reference>
<comment type="caution">
    <text evidence="2">The sequence shown here is derived from an EMBL/GenBank/DDBJ whole genome shotgun (WGS) entry which is preliminary data.</text>
</comment>
<feature type="compositionally biased region" description="Basic and acidic residues" evidence="1">
    <location>
        <begin position="157"/>
        <end position="168"/>
    </location>
</feature>
<feature type="compositionally biased region" description="Low complexity" evidence="1">
    <location>
        <begin position="113"/>
        <end position="129"/>
    </location>
</feature>
<dbReference type="Proteomes" id="UP001187343">
    <property type="component" value="Unassembled WGS sequence"/>
</dbReference>
<feature type="compositionally biased region" description="Polar residues" evidence="1">
    <location>
        <begin position="135"/>
        <end position="149"/>
    </location>
</feature>
<dbReference type="AlphaFoldDB" id="A0AA88TKF9"/>
<keyword evidence="3" id="KW-1185">Reference proteome</keyword>
<gene>
    <name evidence="2" type="ORF">Q8A67_013263</name>
</gene>
<evidence type="ECO:0000256" key="1">
    <source>
        <dbReference type="SAM" id="MobiDB-lite"/>
    </source>
</evidence>
<dbReference type="EMBL" id="JAUYZG010000013">
    <property type="protein sequence ID" value="KAK2890620.1"/>
    <property type="molecule type" value="Genomic_DNA"/>
</dbReference>
<protein>
    <submittedName>
        <fullName evidence="2">Uncharacterized protein</fullName>
    </submittedName>
</protein>
<feature type="compositionally biased region" description="Polar residues" evidence="1">
    <location>
        <begin position="169"/>
        <end position="179"/>
    </location>
</feature>
<sequence>MSTPDEETSDATVRARHQTQMPRYLKDYEVDYVPEQRLVHTASDHSHKEEQLVGATGGPLAPCNTLVACNVYLPAYEGNPHISPEVLHVRLKDLEEENHQLRRELREHSAAHSPRPLSPSQLVLSPSHSMHNMEEQASTSMSYQSNVIKTSKAKSGPRREQTEGEETSRTSNDLPSLSANVLKDPHKHEE</sequence>
<feature type="region of interest" description="Disordered" evidence="1">
    <location>
        <begin position="104"/>
        <end position="190"/>
    </location>
</feature>
<proteinExistence type="predicted"/>
<organism evidence="2 3">
    <name type="scientific">Cirrhinus molitorella</name>
    <name type="common">mud carp</name>
    <dbReference type="NCBI Taxonomy" id="172907"/>
    <lineage>
        <taxon>Eukaryota</taxon>
        <taxon>Metazoa</taxon>
        <taxon>Chordata</taxon>
        <taxon>Craniata</taxon>
        <taxon>Vertebrata</taxon>
        <taxon>Euteleostomi</taxon>
        <taxon>Actinopterygii</taxon>
        <taxon>Neopterygii</taxon>
        <taxon>Teleostei</taxon>
        <taxon>Ostariophysi</taxon>
        <taxon>Cypriniformes</taxon>
        <taxon>Cyprinidae</taxon>
        <taxon>Labeoninae</taxon>
        <taxon>Labeonini</taxon>
        <taxon>Cirrhinus</taxon>
    </lineage>
</organism>
<evidence type="ECO:0000313" key="2">
    <source>
        <dbReference type="EMBL" id="KAK2890620.1"/>
    </source>
</evidence>